<dbReference type="RefSeq" id="WP_311669129.1">
    <property type="nucleotide sequence ID" value="NZ_JAVREO010000014.1"/>
</dbReference>
<dbReference type="PIRSF" id="PIRSF010631">
    <property type="entry name" value="A-rhamnsds"/>
    <property type="match status" value="1"/>
</dbReference>
<evidence type="ECO:0000259" key="6">
    <source>
        <dbReference type="Pfam" id="PF08531"/>
    </source>
</evidence>
<evidence type="ECO:0000313" key="9">
    <source>
        <dbReference type="EMBL" id="MDT0269042.1"/>
    </source>
</evidence>
<dbReference type="InterPro" id="IPR035396">
    <property type="entry name" value="Bac_rhamnosid6H"/>
</dbReference>
<evidence type="ECO:0000259" key="8">
    <source>
        <dbReference type="Pfam" id="PF17390"/>
    </source>
</evidence>
<dbReference type="InterPro" id="IPR012341">
    <property type="entry name" value="6hp_glycosidase-like_sf"/>
</dbReference>
<proteinExistence type="predicted"/>
<evidence type="ECO:0000256" key="3">
    <source>
        <dbReference type="ARBA" id="ARBA00022801"/>
    </source>
</evidence>
<evidence type="ECO:0000256" key="4">
    <source>
        <dbReference type="SAM" id="MobiDB-lite"/>
    </source>
</evidence>
<dbReference type="SUPFAM" id="SSF48208">
    <property type="entry name" value="Six-hairpin glycosidases"/>
    <property type="match status" value="1"/>
</dbReference>
<dbReference type="EMBL" id="JAVREO010000014">
    <property type="protein sequence ID" value="MDT0269042.1"/>
    <property type="molecule type" value="Genomic_DNA"/>
</dbReference>
<accession>A0ABU2JVP8</accession>
<feature type="domain" description="Alpha-L-rhamnosidase concanavalin-like" evidence="5">
    <location>
        <begin position="320"/>
        <end position="411"/>
    </location>
</feature>
<feature type="region of interest" description="Disordered" evidence="4">
    <location>
        <begin position="825"/>
        <end position="879"/>
    </location>
</feature>
<dbReference type="InterPro" id="IPR016007">
    <property type="entry name" value="Alpha_rhamnosid"/>
</dbReference>
<dbReference type="Gene3D" id="2.60.120.260">
    <property type="entry name" value="Galactose-binding domain-like"/>
    <property type="match status" value="2"/>
</dbReference>
<evidence type="ECO:0000313" key="10">
    <source>
        <dbReference type="Proteomes" id="UP001183410"/>
    </source>
</evidence>
<dbReference type="InterPro" id="IPR035398">
    <property type="entry name" value="Bac_rhamnosid_C"/>
</dbReference>
<name>A0ABU2JVP8_9ACTN</name>
<sequence length="879" mass="95149">MTTHVTRVAGVVGLRIEHHREALGIGKSRPRLSWRYAGTERVPEWVEIEASGETGTRRARVPGPDQVLAPWPFPPLASRERRVVRARAVAGTDVGPWSDPAAVEAGLLHPDDWGASRMVAPAAGVAQQGAAAQLRRAIELSAPVRRARLYLTSWGVHLAHLNGARVGTDLLAPGWTSYHHRLRYHTHDVTDLLRAGGNTLVVALADGWYRGRLTADVRFDQAYGGRTGVCARLEVGYEDGRQLAVVTDEFWQAAASPVLAASFYDGETRDERHRPAAWTPVEVLDTGPLPLVAPQGPPVRPVETRAPVASRVVDELTTRHDFGQNLVGVLRLRVSGPPGASVTLRHAEVLERDGRLATRPLRSARATDRLLLGGQPHTWQPDFTLHGFRHAEVTTDHPDVRVEDVRAVVVHSDLRRTGAFDCSDPELTRLWENARWSLRGNAVDLPTDCPQRDERLGWTGDIAVFAPAATGLYDCAGFLSSWLADLAVEQEENGGAPPLTVPSLSVPTGPVAVWGDAAVVVPWTLYERYGDPLVLERAWPSMTAWVDLVHRRAGEALVWEGDPQLGDWLDPAAPPDEPAAARTDPDLVATAWFARSARLLARAAAALGRTVDARRYAALADGVAAAFRRTYTTPAGRLVGETQTGYALALAFGLLTDDAARAHAARRLVRQVELAGYRIGTGFAGTPFVLDALTEHGHLQVAYRMLAEPSPPSYRYQVRMGATTMWERWDSLLPDGSVNPGEMTSFNHYAYGAVADWLQRVVGGLTALAPGYRRAGIRPRPGGGLTAASASLLTPYGRLASAWRLDDDRFTLDAEVPPGVVAEVGLPDGTTRQVTAGRHTFTTRHRPDYPPPPPAPRPGTPPGGLARRTPPVRGGSAAG</sequence>
<dbReference type="Pfam" id="PF17389">
    <property type="entry name" value="Bac_rhamnosid6H"/>
    <property type="match status" value="1"/>
</dbReference>
<organism evidence="9 10">
    <name type="scientific">Streptomyces chisholmiae</name>
    <dbReference type="NCBI Taxonomy" id="3075540"/>
    <lineage>
        <taxon>Bacteria</taxon>
        <taxon>Bacillati</taxon>
        <taxon>Actinomycetota</taxon>
        <taxon>Actinomycetes</taxon>
        <taxon>Kitasatosporales</taxon>
        <taxon>Streptomycetaceae</taxon>
        <taxon>Streptomyces</taxon>
    </lineage>
</organism>
<evidence type="ECO:0000259" key="5">
    <source>
        <dbReference type="Pfam" id="PF05592"/>
    </source>
</evidence>
<evidence type="ECO:0000256" key="1">
    <source>
        <dbReference type="ARBA" id="ARBA00001445"/>
    </source>
</evidence>
<keyword evidence="3 9" id="KW-0378">Hydrolase</keyword>
<evidence type="ECO:0000256" key="2">
    <source>
        <dbReference type="ARBA" id="ARBA00012652"/>
    </source>
</evidence>
<dbReference type="InterPro" id="IPR008928">
    <property type="entry name" value="6-hairpin_glycosidase_sf"/>
</dbReference>
<dbReference type="InterPro" id="IPR013783">
    <property type="entry name" value="Ig-like_fold"/>
</dbReference>
<dbReference type="Pfam" id="PF08531">
    <property type="entry name" value="Bac_rhamnosid_N"/>
    <property type="match status" value="1"/>
</dbReference>
<dbReference type="PANTHER" id="PTHR33307">
    <property type="entry name" value="ALPHA-RHAMNOSIDASE (EUROFUNG)"/>
    <property type="match status" value="1"/>
</dbReference>
<dbReference type="Pfam" id="PF17390">
    <property type="entry name" value="Bac_rhamnosid_C"/>
    <property type="match status" value="1"/>
</dbReference>
<gene>
    <name evidence="9" type="ORF">RM844_22405</name>
</gene>
<protein>
    <recommendedName>
        <fullName evidence="2">alpha-L-rhamnosidase</fullName>
        <ecNumber evidence="2">3.2.1.40</ecNumber>
    </recommendedName>
</protein>
<dbReference type="Gene3D" id="2.60.420.10">
    <property type="entry name" value="Maltose phosphorylase, domain 3"/>
    <property type="match status" value="1"/>
</dbReference>
<comment type="catalytic activity">
    <reaction evidence="1">
        <text>Hydrolysis of terminal non-reducing alpha-L-rhamnose residues in alpha-L-rhamnosides.</text>
        <dbReference type="EC" id="3.2.1.40"/>
    </reaction>
</comment>
<dbReference type="EC" id="3.2.1.40" evidence="2"/>
<feature type="domain" description="Alpha-L-rhamnosidase C-terminal" evidence="8">
    <location>
        <begin position="764"/>
        <end position="837"/>
    </location>
</feature>
<dbReference type="Proteomes" id="UP001183410">
    <property type="component" value="Unassembled WGS sequence"/>
</dbReference>
<dbReference type="Gene3D" id="2.60.40.10">
    <property type="entry name" value="Immunoglobulins"/>
    <property type="match status" value="1"/>
</dbReference>
<dbReference type="InterPro" id="IPR013737">
    <property type="entry name" value="Bac_rhamnosid_N"/>
</dbReference>
<keyword evidence="10" id="KW-1185">Reference proteome</keyword>
<reference evidence="10" key="1">
    <citation type="submission" date="2023-07" db="EMBL/GenBank/DDBJ databases">
        <title>30 novel species of actinomycetes from the DSMZ collection.</title>
        <authorList>
            <person name="Nouioui I."/>
        </authorList>
    </citation>
    <scope>NUCLEOTIDE SEQUENCE [LARGE SCALE GENOMIC DNA]</scope>
    <source>
        <strain evidence="10">DSM 44915</strain>
    </source>
</reference>
<feature type="domain" description="Alpha-L-rhamnosidase six-hairpin glycosidase" evidence="7">
    <location>
        <begin position="415"/>
        <end position="762"/>
    </location>
</feature>
<comment type="caution">
    <text evidence="9">The sequence shown here is derived from an EMBL/GenBank/DDBJ whole genome shotgun (WGS) entry which is preliminary data.</text>
</comment>
<evidence type="ECO:0000259" key="7">
    <source>
        <dbReference type="Pfam" id="PF17389"/>
    </source>
</evidence>
<dbReference type="Gene3D" id="1.50.10.10">
    <property type="match status" value="1"/>
</dbReference>
<feature type="compositionally biased region" description="Pro residues" evidence="4">
    <location>
        <begin position="849"/>
        <end position="861"/>
    </location>
</feature>
<feature type="domain" description="Bacterial alpha-L-rhamnosidase N-terminal" evidence="6">
    <location>
        <begin position="144"/>
        <end position="287"/>
    </location>
</feature>
<dbReference type="InterPro" id="IPR008902">
    <property type="entry name" value="Rhamnosid_concanavalin"/>
</dbReference>
<dbReference type="PANTHER" id="PTHR33307:SF6">
    <property type="entry name" value="ALPHA-RHAMNOSIDASE (EUROFUNG)-RELATED"/>
    <property type="match status" value="1"/>
</dbReference>
<dbReference type="Pfam" id="PF25788">
    <property type="entry name" value="Ig_Rha78A_N"/>
    <property type="match status" value="1"/>
</dbReference>
<dbReference type="GO" id="GO:0016787">
    <property type="term" value="F:hydrolase activity"/>
    <property type="evidence" value="ECO:0007669"/>
    <property type="project" value="UniProtKB-KW"/>
</dbReference>
<dbReference type="Pfam" id="PF05592">
    <property type="entry name" value="Bac_rhamnosid"/>
    <property type="match status" value="1"/>
</dbReference>